<dbReference type="KEGG" id="nall:PP769_11580"/>
<keyword evidence="2 6" id="KW-0378">Hydrolase</keyword>
<dbReference type="InterPro" id="IPR017853">
    <property type="entry name" value="GH"/>
</dbReference>
<evidence type="ECO:0000259" key="5">
    <source>
        <dbReference type="SMART" id="SM00642"/>
    </source>
</evidence>
<dbReference type="InterPro" id="IPR045857">
    <property type="entry name" value="O16G_dom_2"/>
</dbReference>
<dbReference type="Gene3D" id="3.90.400.10">
    <property type="entry name" value="Oligo-1,6-glucosidase, Domain 2"/>
    <property type="match status" value="1"/>
</dbReference>
<dbReference type="Gene3D" id="3.20.20.80">
    <property type="entry name" value="Glycosidases"/>
    <property type="match status" value="1"/>
</dbReference>
<dbReference type="PANTHER" id="PTHR10357">
    <property type="entry name" value="ALPHA-AMYLASE FAMILY MEMBER"/>
    <property type="match status" value="1"/>
</dbReference>
<evidence type="ECO:0000256" key="1">
    <source>
        <dbReference type="ARBA" id="ARBA00008061"/>
    </source>
</evidence>
<dbReference type="GO" id="GO:0009313">
    <property type="term" value="P:oligosaccharide catabolic process"/>
    <property type="evidence" value="ECO:0007669"/>
    <property type="project" value="TreeGrafter"/>
</dbReference>
<reference evidence="6 7" key="1">
    <citation type="submission" date="2023-01" db="EMBL/GenBank/DDBJ databases">
        <title>Cultivation and genomic characterization of new, ubiquitous marine nitrite-oxidizing bacteria from the Nitrospirales.</title>
        <authorList>
            <person name="Mueller A.J."/>
            <person name="Daebeler A."/>
            <person name="Herbold C.W."/>
            <person name="Kirkegaard R.H."/>
            <person name="Daims H."/>
        </authorList>
    </citation>
    <scope>NUCLEOTIDE SEQUENCE [LARGE SCALE GENOMIC DNA]</scope>
    <source>
        <strain evidence="6 7">VA</strain>
    </source>
</reference>
<dbReference type="InterPro" id="IPR013780">
    <property type="entry name" value="Glyco_hydro_b"/>
</dbReference>
<feature type="domain" description="Glycosyl hydrolase family 13 catalytic" evidence="5">
    <location>
        <begin position="15"/>
        <end position="391"/>
    </location>
</feature>
<evidence type="ECO:0000313" key="6">
    <source>
        <dbReference type="EMBL" id="WNM56618.1"/>
    </source>
</evidence>
<proteinExistence type="inferred from homology"/>
<dbReference type="Proteomes" id="UP001302719">
    <property type="component" value="Chromosome"/>
</dbReference>
<sequence length="528" mass="61019">MSDSLHWWQDGAIYQLLVPSFLDTNGDGYGDLQGITRRLEYLEWLGVRAIWLSPIYPSPLADLGYDITDYQNVEPKFGSLHDFDEMVAEAHRRNLKIILDWVPNHTSDEHPWFLDSRSNRESAKRHWYLWRDGKPDGSPPNNWISVFGGSVWQWDATTAQFYLHTFLDKQPDLNWRNPDVRAALFDTMRFWLERGVDGFRIDALDLLLKDDQFRDNPPNPEYEDGQGPDSRLLPHHTRDQDGIHEIVATMRRVAEEFGDDKMLAGELYLPVPQVTAYYGNETRELHLPLTMKLAWTPWTVEDLARSVQSYIQDVPPHGWPSWIFSTHDCLRLAMRLQGELTRVAAMLLLTLPGTPVLYYGEEIGMRGVPIPAEQAIDPQGRRTGRNRDPERTPMQWNPDLHAGFSSREPWLPIAEDFQTANVSSQSGNPRSLLTLYRRLFAIRHDKSFFLHERPEFLNVHNSLMAYLRKSHDGDHLVVLNFSGEPQILDRDTSFQARVCLSTFLDKEGDKIHGRLDLRGHEGLILSCD</sequence>
<accession>A0AA96G7L5</accession>
<dbReference type="Gene3D" id="2.60.40.1180">
    <property type="entry name" value="Golgi alpha-mannosidase II"/>
    <property type="match status" value="1"/>
</dbReference>
<gene>
    <name evidence="6" type="ORF">PP769_11580</name>
</gene>
<keyword evidence="3" id="KW-0326">Glycosidase</keyword>
<dbReference type="GO" id="GO:0004556">
    <property type="term" value="F:alpha-amylase activity"/>
    <property type="evidence" value="ECO:0007669"/>
    <property type="project" value="TreeGrafter"/>
</dbReference>
<dbReference type="SUPFAM" id="SSF51445">
    <property type="entry name" value="(Trans)glycosidases"/>
    <property type="match status" value="1"/>
</dbReference>
<dbReference type="SMART" id="SM00642">
    <property type="entry name" value="Aamy"/>
    <property type="match status" value="1"/>
</dbReference>
<feature type="region of interest" description="Disordered" evidence="4">
    <location>
        <begin position="212"/>
        <end position="236"/>
    </location>
</feature>
<keyword evidence="7" id="KW-1185">Reference proteome</keyword>
<protein>
    <submittedName>
        <fullName evidence="6">Alpha-amylase family glycosyl hydrolase</fullName>
    </submittedName>
</protein>
<dbReference type="SUPFAM" id="SSF51011">
    <property type="entry name" value="Glycosyl hydrolase domain"/>
    <property type="match status" value="1"/>
</dbReference>
<evidence type="ECO:0000256" key="2">
    <source>
        <dbReference type="ARBA" id="ARBA00022801"/>
    </source>
</evidence>
<evidence type="ECO:0000256" key="3">
    <source>
        <dbReference type="ARBA" id="ARBA00023295"/>
    </source>
</evidence>
<dbReference type="PANTHER" id="PTHR10357:SF179">
    <property type="entry name" value="NEUTRAL AND BASIC AMINO ACID TRANSPORT PROTEIN RBAT"/>
    <property type="match status" value="1"/>
</dbReference>
<dbReference type="FunFam" id="3.90.400.10:FF:000002">
    <property type="entry name" value="Sucrose isomerase"/>
    <property type="match status" value="1"/>
</dbReference>
<dbReference type="InterPro" id="IPR006047">
    <property type="entry name" value="GH13_cat_dom"/>
</dbReference>
<organism evidence="6 7">
    <name type="scientific">Candidatus Nitrospira allomarina</name>
    <dbReference type="NCBI Taxonomy" id="3020900"/>
    <lineage>
        <taxon>Bacteria</taxon>
        <taxon>Pseudomonadati</taxon>
        <taxon>Nitrospirota</taxon>
        <taxon>Nitrospiria</taxon>
        <taxon>Nitrospirales</taxon>
        <taxon>Nitrospiraceae</taxon>
        <taxon>Nitrospira</taxon>
    </lineage>
</organism>
<name>A0AA96G7L5_9BACT</name>
<feature type="region of interest" description="Disordered" evidence="4">
    <location>
        <begin position="376"/>
        <end position="397"/>
    </location>
</feature>
<dbReference type="Pfam" id="PF00128">
    <property type="entry name" value="Alpha-amylase"/>
    <property type="match status" value="1"/>
</dbReference>
<dbReference type="RefSeq" id="WP_312640217.1">
    <property type="nucleotide sequence ID" value="NZ_CP116967.1"/>
</dbReference>
<dbReference type="EMBL" id="CP116967">
    <property type="protein sequence ID" value="WNM56618.1"/>
    <property type="molecule type" value="Genomic_DNA"/>
</dbReference>
<dbReference type="AlphaFoldDB" id="A0AA96G7L5"/>
<evidence type="ECO:0000313" key="7">
    <source>
        <dbReference type="Proteomes" id="UP001302719"/>
    </source>
</evidence>
<evidence type="ECO:0000256" key="4">
    <source>
        <dbReference type="SAM" id="MobiDB-lite"/>
    </source>
</evidence>
<comment type="similarity">
    <text evidence="1">Belongs to the glycosyl hydrolase 13 family.</text>
</comment>